<dbReference type="OrthoDB" id="512336at2"/>
<evidence type="ECO:0008006" key="3">
    <source>
        <dbReference type="Google" id="ProtNLM"/>
    </source>
</evidence>
<gene>
    <name evidence="1" type="ORF">EC9_22000</name>
</gene>
<accession>A0A517LZG5</accession>
<organism evidence="1 2">
    <name type="scientific">Rosistilla ulvae</name>
    <dbReference type="NCBI Taxonomy" id="1930277"/>
    <lineage>
        <taxon>Bacteria</taxon>
        <taxon>Pseudomonadati</taxon>
        <taxon>Planctomycetota</taxon>
        <taxon>Planctomycetia</taxon>
        <taxon>Pirellulales</taxon>
        <taxon>Pirellulaceae</taxon>
        <taxon>Rosistilla</taxon>
    </lineage>
</organism>
<dbReference type="InterPro" id="IPR011473">
    <property type="entry name" value="DUF1579"/>
</dbReference>
<evidence type="ECO:0000313" key="1">
    <source>
        <dbReference type="EMBL" id="QDS88014.1"/>
    </source>
</evidence>
<sequence>MFNKPQQEHRWLDQLVGQWRIEQQCTMPDGKVNQTEGTMNCRSVGGLWLIAESTGKSDEGDDWNCIMTLGFDPLQDAYVGSFIASMIAHLWPYRGKLDESGKRLPLDSTGPKFEGTGMARYRDTIEIVSSDEWAFTGELQQEDATWLKIMNSVHYRHN</sequence>
<dbReference type="EMBL" id="CP036261">
    <property type="protein sequence ID" value="QDS88014.1"/>
    <property type="molecule type" value="Genomic_DNA"/>
</dbReference>
<dbReference type="AlphaFoldDB" id="A0A517LZG5"/>
<evidence type="ECO:0000313" key="2">
    <source>
        <dbReference type="Proteomes" id="UP000319557"/>
    </source>
</evidence>
<dbReference type="RefSeq" id="WP_145344856.1">
    <property type="nucleotide sequence ID" value="NZ_CP036261.1"/>
</dbReference>
<name>A0A517LZG5_9BACT</name>
<proteinExistence type="predicted"/>
<dbReference type="Proteomes" id="UP000319557">
    <property type="component" value="Chromosome"/>
</dbReference>
<protein>
    <recommendedName>
        <fullName evidence="3">DUF1579 domain-containing protein</fullName>
    </recommendedName>
</protein>
<dbReference type="KEGG" id="ruv:EC9_22000"/>
<keyword evidence="2" id="KW-1185">Reference proteome</keyword>
<reference evidence="1 2" key="1">
    <citation type="submission" date="2019-02" db="EMBL/GenBank/DDBJ databases">
        <title>Deep-cultivation of Planctomycetes and their phenomic and genomic characterization uncovers novel biology.</title>
        <authorList>
            <person name="Wiegand S."/>
            <person name="Jogler M."/>
            <person name="Boedeker C."/>
            <person name="Pinto D."/>
            <person name="Vollmers J."/>
            <person name="Rivas-Marin E."/>
            <person name="Kohn T."/>
            <person name="Peeters S.H."/>
            <person name="Heuer A."/>
            <person name="Rast P."/>
            <person name="Oberbeckmann S."/>
            <person name="Bunk B."/>
            <person name="Jeske O."/>
            <person name="Meyerdierks A."/>
            <person name="Storesund J.E."/>
            <person name="Kallscheuer N."/>
            <person name="Luecker S."/>
            <person name="Lage O.M."/>
            <person name="Pohl T."/>
            <person name="Merkel B.J."/>
            <person name="Hornburger P."/>
            <person name="Mueller R.-W."/>
            <person name="Bruemmer F."/>
            <person name="Labrenz M."/>
            <person name="Spormann A.M."/>
            <person name="Op den Camp H."/>
            <person name="Overmann J."/>
            <person name="Amann R."/>
            <person name="Jetten M.S.M."/>
            <person name="Mascher T."/>
            <person name="Medema M.H."/>
            <person name="Devos D.P."/>
            <person name="Kaster A.-K."/>
            <person name="Ovreas L."/>
            <person name="Rohde M."/>
            <person name="Galperin M.Y."/>
            <person name="Jogler C."/>
        </authorList>
    </citation>
    <scope>NUCLEOTIDE SEQUENCE [LARGE SCALE GENOMIC DNA]</scope>
    <source>
        <strain evidence="1 2">EC9</strain>
    </source>
</reference>
<dbReference type="Pfam" id="PF07617">
    <property type="entry name" value="DUF1579"/>
    <property type="match status" value="1"/>
</dbReference>